<dbReference type="Proteomes" id="UP001595548">
    <property type="component" value="Unassembled WGS sequence"/>
</dbReference>
<dbReference type="InterPro" id="IPR006905">
    <property type="entry name" value="Flavin_halogenase"/>
</dbReference>
<organism evidence="1 2">
    <name type="scientific">Gilvimarinus japonicus</name>
    <dbReference type="NCBI Taxonomy" id="1796469"/>
    <lineage>
        <taxon>Bacteria</taxon>
        <taxon>Pseudomonadati</taxon>
        <taxon>Pseudomonadota</taxon>
        <taxon>Gammaproteobacteria</taxon>
        <taxon>Cellvibrionales</taxon>
        <taxon>Cellvibrionaceae</taxon>
        <taxon>Gilvimarinus</taxon>
    </lineage>
</organism>
<gene>
    <name evidence="1" type="ORF">ACFOEB_06125</name>
</gene>
<sequence length="492" mass="55181">MPNVNKVVIVGGGTAGWMAAAAISKVLSHLAVELVESDEIGTVGVGEATIPTLLFFNKLLGINERDLIRETQATFKLGINFENWQALDKSYFHGFGSTGKDFWAAGFHNFWRRGLDLGISESFSDYCLEAKAALSGRFAQPPKGAKGGLNYAYHMDATRYGQFLRKLAEQQGVKRIEGKVERVTQHPDSGDITAVTLAGGQCVAGDLFIDCSGFRGLLIEQTLKTGYDDWSHWLPCDRAVAVQSSSVTAAAPYTRAIAHDAGWRWAIPLQHRMGNGLVYSAKHLSDDEAVARLLDQIEGDAVSEPRFIRFTTGKRKQQWHKNCVAIGLSAGFIEPLESTSIHLIQQNILKLIKLFPSDEISPLDVAEFNRHADFDYEQIRDFIVLHYHLTERDDSAFWRHCQAMDVPDSLSERLELFAQTGRFFVRNNELFVDSWFQVMIGQGLVPKKYHRVVDEMPERELNGLLQSIAQGLEKQVQAMPTHERYLQYLLDS</sequence>
<dbReference type="EMBL" id="JBHRTL010000006">
    <property type="protein sequence ID" value="MFC3154776.1"/>
    <property type="molecule type" value="Genomic_DNA"/>
</dbReference>
<accession>A0ABV7HQD0</accession>
<keyword evidence="2" id="KW-1185">Reference proteome</keyword>
<evidence type="ECO:0000313" key="1">
    <source>
        <dbReference type="EMBL" id="MFC3154776.1"/>
    </source>
</evidence>
<dbReference type="EC" id="1.14.19.-" evidence="1"/>
<dbReference type="InterPro" id="IPR036188">
    <property type="entry name" value="FAD/NAD-bd_sf"/>
</dbReference>
<dbReference type="SUPFAM" id="SSF51905">
    <property type="entry name" value="FAD/NAD(P)-binding domain"/>
    <property type="match status" value="1"/>
</dbReference>
<evidence type="ECO:0000313" key="2">
    <source>
        <dbReference type="Proteomes" id="UP001595548"/>
    </source>
</evidence>
<dbReference type="Gene3D" id="3.50.50.60">
    <property type="entry name" value="FAD/NAD(P)-binding domain"/>
    <property type="match status" value="1"/>
</dbReference>
<proteinExistence type="predicted"/>
<keyword evidence="1" id="KW-0560">Oxidoreductase</keyword>
<dbReference type="PIRSF" id="PIRSF011396">
    <property type="entry name" value="Trp_halogenase"/>
    <property type="match status" value="1"/>
</dbReference>
<dbReference type="Pfam" id="PF04820">
    <property type="entry name" value="Trp_halogenase"/>
    <property type="match status" value="1"/>
</dbReference>
<dbReference type="PANTHER" id="PTHR43747:SF4">
    <property type="entry name" value="FLAVIN-DEPENDENT TRYPTOPHAN HALOGENASE"/>
    <property type="match status" value="1"/>
</dbReference>
<protein>
    <submittedName>
        <fullName evidence="1">Tryptophan halogenase family protein</fullName>
        <ecNumber evidence="1">1.14.19.-</ecNumber>
    </submittedName>
</protein>
<reference evidence="2" key="1">
    <citation type="journal article" date="2019" name="Int. J. Syst. Evol. Microbiol.">
        <title>The Global Catalogue of Microorganisms (GCM) 10K type strain sequencing project: providing services to taxonomists for standard genome sequencing and annotation.</title>
        <authorList>
            <consortium name="The Broad Institute Genomics Platform"/>
            <consortium name="The Broad Institute Genome Sequencing Center for Infectious Disease"/>
            <person name="Wu L."/>
            <person name="Ma J."/>
        </authorList>
    </citation>
    <scope>NUCLEOTIDE SEQUENCE [LARGE SCALE GENOMIC DNA]</scope>
    <source>
        <strain evidence="2">KCTC 52141</strain>
    </source>
</reference>
<name>A0ABV7HQD0_9GAMM</name>
<dbReference type="InterPro" id="IPR050816">
    <property type="entry name" value="Flavin-dep_Halogenase_NPB"/>
</dbReference>
<dbReference type="GO" id="GO:0016491">
    <property type="term" value="F:oxidoreductase activity"/>
    <property type="evidence" value="ECO:0007669"/>
    <property type="project" value="UniProtKB-KW"/>
</dbReference>
<dbReference type="RefSeq" id="WP_382415203.1">
    <property type="nucleotide sequence ID" value="NZ_AP031500.1"/>
</dbReference>
<comment type="caution">
    <text evidence="1">The sequence shown here is derived from an EMBL/GenBank/DDBJ whole genome shotgun (WGS) entry which is preliminary data.</text>
</comment>
<dbReference type="PANTHER" id="PTHR43747">
    <property type="entry name" value="FAD-BINDING PROTEIN"/>
    <property type="match status" value="1"/>
</dbReference>
<dbReference type="InterPro" id="IPR033856">
    <property type="entry name" value="Trp_halogen"/>
</dbReference>